<evidence type="ECO:0000313" key="4">
    <source>
        <dbReference type="EMBL" id="CAB4902092.1"/>
    </source>
</evidence>
<dbReference type="AlphaFoldDB" id="A0A6J7AVQ6"/>
<evidence type="ECO:0000256" key="1">
    <source>
        <dbReference type="SAM" id="MobiDB-lite"/>
    </source>
</evidence>
<evidence type="ECO:0000313" key="3">
    <source>
        <dbReference type="EMBL" id="CAB4836905.1"/>
    </source>
</evidence>
<dbReference type="EMBL" id="CAEZYR010000038">
    <property type="protein sequence ID" value="CAB4741942.1"/>
    <property type="molecule type" value="Genomic_DNA"/>
</dbReference>
<evidence type="ECO:0000313" key="2">
    <source>
        <dbReference type="EMBL" id="CAB4741942.1"/>
    </source>
</evidence>
<reference evidence="3" key="1">
    <citation type="submission" date="2020-05" db="EMBL/GenBank/DDBJ databases">
        <authorList>
            <person name="Chiriac C."/>
            <person name="Salcher M."/>
            <person name="Ghai R."/>
            <person name="Kavagutti S V."/>
        </authorList>
    </citation>
    <scope>NUCLEOTIDE SEQUENCE</scope>
</reference>
<organism evidence="3">
    <name type="scientific">freshwater metagenome</name>
    <dbReference type="NCBI Taxonomy" id="449393"/>
    <lineage>
        <taxon>unclassified sequences</taxon>
        <taxon>metagenomes</taxon>
        <taxon>ecological metagenomes</taxon>
    </lineage>
</organism>
<protein>
    <submittedName>
        <fullName evidence="3">Unannotated protein</fullName>
    </submittedName>
</protein>
<gene>
    <name evidence="2" type="ORF">UFOPK2754_01238</name>
    <name evidence="3" type="ORF">UFOPK3139_03351</name>
    <name evidence="4" type="ORF">UFOPK3543_00919</name>
</gene>
<dbReference type="EMBL" id="CAFABA010000260">
    <property type="protein sequence ID" value="CAB4836905.1"/>
    <property type="molecule type" value="Genomic_DNA"/>
</dbReference>
<accession>A0A6J7AVQ6</accession>
<proteinExistence type="predicted"/>
<sequence>MSVMFHVRHVIPAFEQFAAFGLSQPESFQMFPNRIGAFRVRDAEGNEAKPNTVLWQVPHPPTPTSNAHGHGAHLTGP</sequence>
<name>A0A6J7AVQ6_9ZZZZ</name>
<feature type="region of interest" description="Disordered" evidence="1">
    <location>
        <begin position="53"/>
        <end position="77"/>
    </location>
</feature>
<dbReference type="EMBL" id="CAFBMH010000024">
    <property type="protein sequence ID" value="CAB4902092.1"/>
    <property type="molecule type" value="Genomic_DNA"/>
</dbReference>